<accession>A0A381WUP2</accession>
<dbReference type="CDD" id="cd02696">
    <property type="entry name" value="MurNAc-LAA"/>
    <property type="match status" value="1"/>
</dbReference>
<keyword evidence="1" id="KW-0378">Hydrolase</keyword>
<feature type="domain" description="MurNAc-LAA" evidence="2">
    <location>
        <begin position="245"/>
        <end position="400"/>
    </location>
</feature>
<dbReference type="GO" id="GO:0008745">
    <property type="term" value="F:N-acetylmuramoyl-L-alanine amidase activity"/>
    <property type="evidence" value="ECO:0007669"/>
    <property type="project" value="InterPro"/>
</dbReference>
<dbReference type="EMBL" id="UINC01012940">
    <property type="protein sequence ID" value="SVA56214.1"/>
    <property type="molecule type" value="Genomic_DNA"/>
</dbReference>
<dbReference type="SUPFAM" id="SSF53187">
    <property type="entry name" value="Zn-dependent exopeptidases"/>
    <property type="match status" value="1"/>
</dbReference>
<evidence type="ECO:0000259" key="2">
    <source>
        <dbReference type="SMART" id="SM00646"/>
    </source>
</evidence>
<dbReference type="GO" id="GO:0009253">
    <property type="term" value="P:peptidoglycan catabolic process"/>
    <property type="evidence" value="ECO:0007669"/>
    <property type="project" value="InterPro"/>
</dbReference>
<gene>
    <name evidence="3" type="ORF">METZ01_LOCUS109068</name>
</gene>
<proteinExistence type="predicted"/>
<dbReference type="Pfam" id="PF01520">
    <property type="entry name" value="Amidase_3"/>
    <property type="match status" value="1"/>
</dbReference>
<name>A0A381WUP2_9ZZZZ</name>
<dbReference type="PANTHER" id="PTHR30404">
    <property type="entry name" value="N-ACETYLMURAMOYL-L-ALANINE AMIDASE"/>
    <property type="match status" value="1"/>
</dbReference>
<reference evidence="3" key="1">
    <citation type="submission" date="2018-05" db="EMBL/GenBank/DDBJ databases">
        <authorList>
            <person name="Lanie J.A."/>
            <person name="Ng W.-L."/>
            <person name="Kazmierczak K.M."/>
            <person name="Andrzejewski T.M."/>
            <person name="Davidsen T.M."/>
            <person name="Wayne K.J."/>
            <person name="Tettelin H."/>
            <person name="Glass J.I."/>
            <person name="Rusch D."/>
            <person name="Podicherti R."/>
            <person name="Tsui H.-C.T."/>
            <person name="Winkler M.E."/>
        </authorList>
    </citation>
    <scope>NUCLEOTIDE SEQUENCE</scope>
</reference>
<dbReference type="InterPro" id="IPR036582">
    <property type="entry name" value="Mao_N_sf"/>
</dbReference>
<dbReference type="InterPro" id="IPR002508">
    <property type="entry name" value="MurNAc-LAA_cat"/>
</dbReference>
<evidence type="ECO:0000313" key="3">
    <source>
        <dbReference type="EMBL" id="SVA56214.1"/>
    </source>
</evidence>
<dbReference type="Gene3D" id="3.40.630.40">
    <property type="entry name" value="Zn-dependent exopeptidases"/>
    <property type="match status" value="1"/>
</dbReference>
<dbReference type="SMART" id="SM00646">
    <property type="entry name" value="Ami_3"/>
    <property type="match status" value="1"/>
</dbReference>
<evidence type="ECO:0000256" key="1">
    <source>
        <dbReference type="ARBA" id="ARBA00022801"/>
    </source>
</evidence>
<dbReference type="InterPro" id="IPR050695">
    <property type="entry name" value="N-acetylmuramoyl_amidase_3"/>
</dbReference>
<organism evidence="3">
    <name type="scientific">marine metagenome</name>
    <dbReference type="NCBI Taxonomy" id="408172"/>
    <lineage>
        <taxon>unclassified sequences</taxon>
        <taxon>metagenomes</taxon>
        <taxon>ecological metagenomes</taxon>
    </lineage>
</organism>
<dbReference type="PANTHER" id="PTHR30404:SF0">
    <property type="entry name" value="N-ACETYLMURAMOYL-L-ALANINE AMIDASE AMIC"/>
    <property type="match status" value="1"/>
</dbReference>
<dbReference type="GO" id="GO:0030288">
    <property type="term" value="C:outer membrane-bounded periplasmic space"/>
    <property type="evidence" value="ECO:0007669"/>
    <property type="project" value="TreeGrafter"/>
</dbReference>
<dbReference type="SUPFAM" id="SSF55383">
    <property type="entry name" value="Copper amine oxidase, domain N"/>
    <property type="match status" value="1"/>
</dbReference>
<protein>
    <recommendedName>
        <fullName evidence="2">MurNAc-LAA domain-containing protein</fullName>
    </recommendedName>
</protein>
<dbReference type="AlphaFoldDB" id="A0A381WUP2"/>
<sequence>MAVPLLAQEQPTLRVEWMGGTSSRDLVVVVDRGYAVTDVTLFEDLGWGVAEDSDRVTSFVSNEVVVSLRIGSPFFRWDGVVLQMTDPPYRDGARTLVPLQLLTELFPKQLPDLYEFDGATSTLRAAPLSLIRGEIIEPVPEEELLVAPEEEAVSAILSEPDEQLLSEELSNGLSSYQGDRIVIIDAGHGGEDPGALGPEGIREKDVALGIALQLLAILEREPELAAFMVRDDDTFVDLWRRGEIATEIKGNRPGVFVSIHANSSPNRRSARGFETYFLSEARTEHERRVSAIENAPLSLQGQDVDLSQEPDLGFILRELRTLDHQHWSALLAEMVQEELEEFHPGPNRGVKQGVLAVLTNALMPSVLIEAGYLSNDEEARMLGDGDFQRDTGQAVADAVLRFFERYPPGSSSGLSGQAR</sequence>